<name>A0A6H0X5F0_BPTWO</name>
<proteinExistence type="predicted"/>
<accession>A0A6H0X5F0</accession>
<evidence type="ECO:0000313" key="1">
    <source>
        <dbReference type="EMBL" id="QIW89148.1"/>
    </source>
</evidence>
<gene>
    <name evidence="1" type="ORF">TwortDSMZ_149</name>
</gene>
<organismHost>
    <name type="scientific">Twortvirus twort</name>
    <dbReference type="NCBI Taxonomy" id="55510"/>
</organismHost>
<organism evidence="1 2">
    <name type="scientific">Staphylococcus phage Twort (strain DSM 17442 / HER 48)</name>
    <name type="common">Bacteriophage Twort</name>
    <dbReference type="NCBI Taxonomy" id="2908167"/>
    <lineage>
        <taxon>Viruses</taxon>
        <taxon>Duplodnaviria</taxon>
        <taxon>Heunggongvirae</taxon>
        <taxon>Uroviricota</taxon>
        <taxon>Caudoviricetes</taxon>
        <taxon>Herelleviridae</taxon>
        <taxon>Twortvirinae</taxon>
        <taxon>Twortvirus</taxon>
        <taxon>Twortvirus twort</taxon>
    </lineage>
</organism>
<dbReference type="RefSeq" id="YP_238609.1">
    <property type="nucleotide sequence ID" value="NC_007021.1"/>
</dbReference>
<evidence type="ECO:0000313" key="2">
    <source>
        <dbReference type="Proteomes" id="UP000503318"/>
    </source>
</evidence>
<dbReference type="Proteomes" id="UP000503318">
    <property type="component" value="Segment"/>
</dbReference>
<protein>
    <submittedName>
        <fullName evidence="1">Uncharacterized protein</fullName>
    </submittedName>
</protein>
<dbReference type="KEGG" id="vg:5130318"/>
<reference evidence="1 2" key="1">
    <citation type="submission" date="2020-03" db="EMBL/GenBank/DDBJ databases">
        <title>Variable regions in the genome of staphylococcal bacteriophage Twort.</title>
        <authorList>
            <person name="Glowacka-Rutkowska A."/>
            <person name="Gawor J."/>
            <person name="Lobocka M."/>
        </authorList>
    </citation>
    <scope>NUCLEOTIDE SEQUENCE [LARGE SCALE GENOMIC DNA]</scope>
</reference>
<dbReference type="EMBL" id="MT151386">
    <property type="protein sequence ID" value="QIW89148.1"/>
    <property type="molecule type" value="Genomic_DNA"/>
</dbReference>
<sequence>MRFKKYRKKDAIELIKSGKVHIMYNYHTKEPITLFECVFRPTFLKDKSLWVVKKENTKWGRKKWKFK</sequence>